<feature type="region of interest" description="Disordered" evidence="10">
    <location>
        <begin position="283"/>
        <end position="306"/>
    </location>
</feature>
<dbReference type="InterPro" id="IPR051007">
    <property type="entry name" value="creA/MIG_C2H2-ZnF"/>
</dbReference>
<feature type="domain" description="C2H2-type" evidence="11">
    <location>
        <begin position="48"/>
        <end position="77"/>
    </location>
</feature>
<feature type="domain" description="C2H2-type" evidence="11">
    <location>
        <begin position="20"/>
        <end position="47"/>
    </location>
</feature>
<evidence type="ECO:0000256" key="5">
    <source>
        <dbReference type="ARBA" id="ARBA00022833"/>
    </source>
</evidence>
<dbReference type="PANTHER" id="PTHR47428:SF1">
    <property type="entry name" value="REGULATORY PROTEIN MIG1-RELATED"/>
    <property type="match status" value="1"/>
</dbReference>
<dbReference type="InterPro" id="IPR036236">
    <property type="entry name" value="Znf_C2H2_sf"/>
</dbReference>
<dbReference type="RefSeq" id="XP_022462753.1">
    <property type="nucleotide sequence ID" value="XM_022611334.1"/>
</dbReference>
<evidence type="ECO:0000259" key="11">
    <source>
        <dbReference type="PROSITE" id="PS50157"/>
    </source>
</evidence>
<dbReference type="STRING" id="1071383.J7RUK9"/>
<reference evidence="13" key="2">
    <citation type="submission" date="2012-08" db="EMBL/GenBank/DDBJ databases">
        <title>Genome sequence of Kazachstania naganishii.</title>
        <authorList>
            <person name="Gordon J.L."/>
            <person name="Armisen D."/>
            <person name="Proux-Wera E."/>
            <person name="OhEigeartaigh S.S."/>
            <person name="Byrne K.P."/>
            <person name="Wolfe K.H."/>
        </authorList>
    </citation>
    <scope>NUCLEOTIDE SEQUENCE [LARGE SCALE GENOMIC DNA]</scope>
    <source>
        <strain evidence="13">ATCC MYA-139 / BCRC 22969 / CBS 8797 / CCRC 22969 / KCTC 17520 / NBRC 10181 / NCYC 3082</strain>
    </source>
</reference>
<dbReference type="SMART" id="SM00355">
    <property type="entry name" value="ZnF_C2H2"/>
    <property type="match status" value="2"/>
</dbReference>
<evidence type="ECO:0000256" key="7">
    <source>
        <dbReference type="ARBA" id="ARBA00023163"/>
    </source>
</evidence>
<dbReference type="InterPro" id="IPR013087">
    <property type="entry name" value="Znf_C2H2_type"/>
</dbReference>
<evidence type="ECO:0000256" key="9">
    <source>
        <dbReference type="PROSITE-ProRule" id="PRU00042"/>
    </source>
</evidence>
<evidence type="ECO:0000256" key="10">
    <source>
        <dbReference type="SAM" id="MobiDB-lite"/>
    </source>
</evidence>
<keyword evidence="7" id="KW-0804">Transcription</keyword>
<dbReference type="GO" id="GO:0005634">
    <property type="term" value="C:nucleus"/>
    <property type="evidence" value="ECO:0007669"/>
    <property type="project" value="UniProtKB-SubCell"/>
</dbReference>
<dbReference type="Gene3D" id="3.30.160.60">
    <property type="entry name" value="Classic Zinc Finger"/>
    <property type="match status" value="2"/>
</dbReference>
<dbReference type="SUPFAM" id="SSF57667">
    <property type="entry name" value="beta-beta-alpha zinc fingers"/>
    <property type="match status" value="1"/>
</dbReference>
<dbReference type="AlphaFoldDB" id="J7RUK9"/>
<keyword evidence="6" id="KW-0805">Transcription regulation</keyword>
<gene>
    <name evidence="12" type="primary">KNAG0B00590</name>
    <name evidence="12" type="ordered locus">KNAG_0B00590</name>
</gene>
<dbReference type="GO" id="GO:0000433">
    <property type="term" value="P:carbon catabolite repression of transcription from RNA polymerase II promoter by glucose"/>
    <property type="evidence" value="ECO:0007669"/>
    <property type="project" value="TreeGrafter"/>
</dbReference>
<dbReference type="FunFam" id="3.30.160.60:FF:000007">
    <property type="entry name" value="Basic krueppel-like factor 3"/>
    <property type="match status" value="1"/>
</dbReference>
<dbReference type="GeneID" id="34524157"/>
<dbReference type="GO" id="GO:0005737">
    <property type="term" value="C:cytoplasm"/>
    <property type="evidence" value="ECO:0007669"/>
    <property type="project" value="TreeGrafter"/>
</dbReference>
<evidence type="ECO:0000256" key="3">
    <source>
        <dbReference type="ARBA" id="ARBA00022737"/>
    </source>
</evidence>
<dbReference type="PROSITE" id="PS50157">
    <property type="entry name" value="ZINC_FINGER_C2H2_2"/>
    <property type="match status" value="2"/>
</dbReference>
<evidence type="ECO:0000256" key="2">
    <source>
        <dbReference type="ARBA" id="ARBA00022723"/>
    </source>
</evidence>
<evidence type="ECO:0000256" key="8">
    <source>
        <dbReference type="ARBA" id="ARBA00023242"/>
    </source>
</evidence>
<evidence type="ECO:0000256" key="6">
    <source>
        <dbReference type="ARBA" id="ARBA00023015"/>
    </source>
</evidence>
<proteinExistence type="predicted"/>
<feature type="compositionally biased region" description="Low complexity" evidence="10">
    <location>
        <begin position="246"/>
        <end position="266"/>
    </location>
</feature>
<dbReference type="GO" id="GO:0008270">
    <property type="term" value="F:zinc ion binding"/>
    <property type="evidence" value="ECO:0007669"/>
    <property type="project" value="UniProtKB-KW"/>
</dbReference>
<comment type="subcellular location">
    <subcellularLocation>
        <location evidence="1">Nucleus</location>
    </subcellularLocation>
</comment>
<evidence type="ECO:0000256" key="4">
    <source>
        <dbReference type="ARBA" id="ARBA00022771"/>
    </source>
</evidence>
<feature type="compositionally biased region" description="Basic and acidic residues" evidence="10">
    <location>
        <begin position="357"/>
        <end position="368"/>
    </location>
</feature>
<evidence type="ECO:0000313" key="12">
    <source>
        <dbReference type="EMBL" id="CCK68507.1"/>
    </source>
</evidence>
<dbReference type="Proteomes" id="UP000006310">
    <property type="component" value="Chromosome 2"/>
</dbReference>
<reference evidence="12 13" key="1">
    <citation type="journal article" date="2011" name="Proc. Natl. Acad. Sci. U.S.A.">
        <title>Evolutionary erosion of yeast sex chromosomes by mating-type switching accidents.</title>
        <authorList>
            <person name="Gordon J.L."/>
            <person name="Armisen D."/>
            <person name="Proux-Wera E."/>
            <person name="Oheigeartaigh S.S."/>
            <person name="Byrne K.P."/>
            <person name="Wolfe K.H."/>
        </authorList>
    </citation>
    <scope>NUCLEOTIDE SEQUENCE [LARGE SCALE GENOMIC DNA]</scope>
    <source>
        <strain evidence="13">ATCC MYA-139 / BCRC 22969 / CBS 8797 / CCRC 22969 / KCTC 17520 / NBRC 10181 / NCYC 3082</strain>
    </source>
</reference>
<dbReference type="PANTHER" id="PTHR47428">
    <property type="entry name" value="REGULATORY PROTEIN MIG1-RELATED"/>
    <property type="match status" value="1"/>
</dbReference>
<accession>J7RUK9</accession>
<keyword evidence="2" id="KW-0479">Metal-binding</keyword>
<evidence type="ECO:0000313" key="13">
    <source>
        <dbReference type="Proteomes" id="UP000006310"/>
    </source>
</evidence>
<sequence>MVKTANNVDSLPENDENRPYKCGICSRGFHRLEHKKRHLRTHTGEKPHKCVFPGCTKGFSRGDELKRHLRTHTGISSRNMKNQARNFHQQPQMISIYGVDGADPYNIPVMITPQAMTMAVPFPGFPQQPQPQPQQHFGIGYAQASMSPPSENQQINGTPIMMPIAIPAQQVKQQQQHVQQQQMGFCPTPVGSAPSNAFYLSTQPFPQSGSSSNLSDASSTYSNGRYPTSTATSISTAPTKPHFPVSPTSFTESSTFTETPSSATPPYSFRRTISNALHSLQGMTTNKHSNSPIPNTPPKSNKVTKLHTPQENLPISNASSLLSLNSMLLRDQQQQQQQLKQSHPSTIAEDSGSDDTSSDRMLKLHVSDPPRSTGKAQFHISSENNSDNDDATGDEEQDCAVHRSPVGPEEQGTRAKRFGVKLPPVSNLLKQIDVFNKPL</sequence>
<feature type="region of interest" description="Disordered" evidence="10">
    <location>
        <begin position="199"/>
        <end position="268"/>
    </location>
</feature>
<evidence type="ECO:0000256" key="1">
    <source>
        <dbReference type="ARBA" id="ARBA00004123"/>
    </source>
</evidence>
<keyword evidence="13" id="KW-1185">Reference proteome</keyword>
<keyword evidence="8" id="KW-0539">Nucleus</keyword>
<dbReference type="GO" id="GO:0000978">
    <property type="term" value="F:RNA polymerase II cis-regulatory region sequence-specific DNA binding"/>
    <property type="evidence" value="ECO:0007669"/>
    <property type="project" value="TreeGrafter"/>
</dbReference>
<keyword evidence="4 9" id="KW-0863">Zinc-finger</keyword>
<dbReference type="PROSITE" id="PS00028">
    <property type="entry name" value="ZINC_FINGER_C2H2_1"/>
    <property type="match status" value="2"/>
</dbReference>
<feature type="compositionally biased region" description="Low complexity" evidence="10">
    <location>
        <begin position="208"/>
        <end position="239"/>
    </location>
</feature>
<feature type="compositionally biased region" description="Acidic residues" evidence="10">
    <location>
        <begin position="386"/>
        <end position="398"/>
    </location>
</feature>
<dbReference type="HOGENOM" id="CLU_039422_0_0_1"/>
<dbReference type="OrthoDB" id="654211at2759"/>
<organism evidence="12 13">
    <name type="scientific">Huiozyma naganishii (strain ATCC MYA-139 / BCRC 22969 / CBS 8797 / KCTC 17520 / NBRC 10181 / NCYC 3082 / Yp74L-3)</name>
    <name type="common">Yeast</name>
    <name type="synonym">Kazachstania naganishii</name>
    <dbReference type="NCBI Taxonomy" id="1071383"/>
    <lineage>
        <taxon>Eukaryota</taxon>
        <taxon>Fungi</taxon>
        <taxon>Dikarya</taxon>
        <taxon>Ascomycota</taxon>
        <taxon>Saccharomycotina</taxon>
        <taxon>Saccharomycetes</taxon>
        <taxon>Saccharomycetales</taxon>
        <taxon>Saccharomycetaceae</taxon>
        <taxon>Huiozyma</taxon>
    </lineage>
</organism>
<keyword evidence="3" id="KW-0677">Repeat</keyword>
<keyword evidence="5" id="KW-0862">Zinc</keyword>
<dbReference type="EMBL" id="HE978315">
    <property type="protein sequence ID" value="CCK68507.1"/>
    <property type="molecule type" value="Genomic_DNA"/>
</dbReference>
<protein>
    <recommendedName>
        <fullName evidence="11">C2H2-type domain-containing protein</fullName>
    </recommendedName>
</protein>
<dbReference type="eggNOG" id="KOG1721">
    <property type="taxonomic scope" value="Eukaryota"/>
</dbReference>
<dbReference type="KEGG" id="kng:KNAG_0B00590"/>
<feature type="region of interest" description="Disordered" evidence="10">
    <location>
        <begin position="331"/>
        <end position="418"/>
    </location>
</feature>
<name>J7RUK9_HUIN7</name>